<keyword evidence="3" id="KW-0963">Cytoplasm</keyword>
<dbReference type="GO" id="GO:0046872">
    <property type="term" value="F:metal ion binding"/>
    <property type="evidence" value="ECO:0007669"/>
    <property type="project" value="UniProtKB-KW"/>
</dbReference>
<dbReference type="GO" id="GO:0005737">
    <property type="term" value="C:cytoplasm"/>
    <property type="evidence" value="ECO:0007669"/>
    <property type="project" value="UniProtKB-SubCell"/>
</dbReference>
<comment type="caution">
    <text evidence="8">The sequence shown here is derived from an EMBL/GenBank/DDBJ whole genome shotgun (WGS) entry which is preliminary data.</text>
</comment>
<feature type="region of interest" description="Disordered" evidence="6">
    <location>
        <begin position="162"/>
        <end position="185"/>
    </location>
</feature>
<proteinExistence type="inferred from homology"/>
<feature type="compositionally biased region" description="Polar residues" evidence="6">
    <location>
        <begin position="167"/>
        <end position="176"/>
    </location>
</feature>
<evidence type="ECO:0000256" key="6">
    <source>
        <dbReference type="SAM" id="MobiDB-lite"/>
    </source>
</evidence>
<dbReference type="PROSITE" id="PS51795">
    <property type="entry name" value="ZF_FLZ"/>
    <property type="match status" value="1"/>
</dbReference>
<dbReference type="PANTHER" id="PTHR33059:SF84">
    <property type="entry name" value="FCS-LIKE ZINC FINGER 15"/>
    <property type="match status" value="1"/>
</dbReference>
<evidence type="ECO:0000313" key="9">
    <source>
        <dbReference type="Proteomes" id="UP000734854"/>
    </source>
</evidence>
<organism evidence="8 9">
    <name type="scientific">Zingiber officinale</name>
    <name type="common">Ginger</name>
    <name type="synonym">Amomum zingiber</name>
    <dbReference type="NCBI Taxonomy" id="94328"/>
    <lineage>
        <taxon>Eukaryota</taxon>
        <taxon>Viridiplantae</taxon>
        <taxon>Streptophyta</taxon>
        <taxon>Embryophyta</taxon>
        <taxon>Tracheophyta</taxon>
        <taxon>Spermatophyta</taxon>
        <taxon>Magnoliopsida</taxon>
        <taxon>Liliopsida</taxon>
        <taxon>Zingiberales</taxon>
        <taxon>Zingiberaceae</taxon>
        <taxon>Zingiber</taxon>
    </lineage>
</organism>
<keyword evidence="9" id="KW-1185">Reference proteome</keyword>
<evidence type="ECO:0000256" key="5">
    <source>
        <dbReference type="PROSITE-ProRule" id="PRU01131"/>
    </source>
</evidence>
<evidence type="ECO:0000313" key="8">
    <source>
        <dbReference type="EMBL" id="KAG6468640.1"/>
    </source>
</evidence>
<dbReference type="EMBL" id="JACMSC010000022">
    <property type="protein sequence ID" value="KAG6468640.1"/>
    <property type="molecule type" value="Genomic_DNA"/>
</dbReference>
<evidence type="ECO:0000256" key="3">
    <source>
        <dbReference type="ARBA" id="ARBA00022490"/>
    </source>
</evidence>
<dbReference type="AlphaFoldDB" id="A0A8J5C6Y7"/>
<sequence length="242" mass="26498">MAGLSVILETKNSLPKYTNILCKTSLVKNSSSSCSTSPFLENCYLCRKKLQQGKDIYMYRGDRAFCSEECRRRQIFMDEESVRRDQCSVSASSTAAGRGRARRIAGKGEATLAGRSAISSEESRKFIENISCSSDSSSIPPPSDEASAYPIDEINTIGVSGKLPSKPSLTPVSSSPEKVASRKRQCKKRKLTLVPSPTRQVIPAQSVPALGDIREQSPEQTLAVLYPILLTPTLDLKRTLPY</sequence>
<evidence type="ECO:0000256" key="4">
    <source>
        <dbReference type="ARBA" id="ARBA00022723"/>
    </source>
</evidence>
<evidence type="ECO:0000259" key="7">
    <source>
        <dbReference type="PROSITE" id="PS51795"/>
    </source>
</evidence>
<evidence type="ECO:0000256" key="1">
    <source>
        <dbReference type="ARBA" id="ARBA00004496"/>
    </source>
</evidence>
<accession>A0A8J5C6Y7</accession>
<reference evidence="8 9" key="1">
    <citation type="submission" date="2020-08" db="EMBL/GenBank/DDBJ databases">
        <title>Plant Genome Project.</title>
        <authorList>
            <person name="Zhang R.-G."/>
        </authorList>
    </citation>
    <scope>NUCLEOTIDE SEQUENCE [LARGE SCALE GENOMIC DNA]</scope>
    <source>
        <tissue evidence="8">Rhizome</tissue>
    </source>
</reference>
<dbReference type="PANTHER" id="PTHR33059">
    <property type="entry name" value="FCS-LIKE ZINC FINGER 5"/>
    <property type="match status" value="1"/>
</dbReference>
<evidence type="ECO:0000256" key="2">
    <source>
        <dbReference type="ARBA" id="ARBA00009374"/>
    </source>
</evidence>
<keyword evidence="4" id="KW-0479">Metal-binding</keyword>
<protein>
    <recommendedName>
        <fullName evidence="7">FLZ-type domain-containing protein</fullName>
    </recommendedName>
</protein>
<comment type="subcellular location">
    <subcellularLocation>
        <location evidence="1">Cytoplasm</location>
    </subcellularLocation>
</comment>
<gene>
    <name evidence="8" type="ORF">ZIOFF_073329</name>
</gene>
<dbReference type="InterPro" id="IPR007650">
    <property type="entry name" value="Zf-FLZ_dom"/>
</dbReference>
<comment type="similarity">
    <text evidence="2">Belongs to the FLZ family.</text>
</comment>
<name>A0A8J5C6Y7_ZINOF</name>
<dbReference type="Proteomes" id="UP000734854">
    <property type="component" value="Unassembled WGS sequence"/>
</dbReference>
<dbReference type="Pfam" id="PF04570">
    <property type="entry name" value="zf-FLZ"/>
    <property type="match status" value="1"/>
</dbReference>
<feature type="domain" description="FLZ-type" evidence="7">
    <location>
        <begin position="38"/>
        <end position="82"/>
    </location>
</feature>
<feature type="zinc finger region" description="FLZ-type" evidence="5">
    <location>
        <begin position="38"/>
        <end position="82"/>
    </location>
</feature>